<dbReference type="GO" id="GO:0046872">
    <property type="term" value="F:metal ion binding"/>
    <property type="evidence" value="ECO:0007669"/>
    <property type="project" value="UniProtKB-KW"/>
</dbReference>
<dbReference type="InterPro" id="IPR017896">
    <property type="entry name" value="4Fe4S_Fe-S-bd"/>
</dbReference>
<dbReference type="PROSITE" id="PS00198">
    <property type="entry name" value="4FE4S_FER_1"/>
    <property type="match status" value="2"/>
</dbReference>
<dbReference type="PANTHER" id="PTHR43193:SF2">
    <property type="entry name" value="POLYFERREDOXIN PROTEIN FWDF"/>
    <property type="match status" value="1"/>
</dbReference>
<evidence type="ECO:0000256" key="2">
    <source>
        <dbReference type="ARBA" id="ARBA00023004"/>
    </source>
</evidence>
<feature type="domain" description="4Fe-4S ferredoxin-type" evidence="4">
    <location>
        <begin position="39"/>
        <end position="68"/>
    </location>
</feature>
<dbReference type="InterPro" id="IPR052977">
    <property type="entry name" value="Polyferredoxin-like_ET"/>
</dbReference>
<accession>A0A4Q0I356</accession>
<organism evidence="5 6">
    <name type="scientific">Acetivibrio mesophilus</name>
    <dbReference type="NCBI Taxonomy" id="2487273"/>
    <lineage>
        <taxon>Bacteria</taxon>
        <taxon>Bacillati</taxon>
        <taxon>Bacillota</taxon>
        <taxon>Clostridia</taxon>
        <taxon>Eubacteriales</taxon>
        <taxon>Oscillospiraceae</taxon>
        <taxon>Acetivibrio</taxon>
    </lineage>
</organism>
<proteinExistence type="predicted"/>
<evidence type="ECO:0000256" key="3">
    <source>
        <dbReference type="ARBA" id="ARBA00023014"/>
    </source>
</evidence>
<dbReference type="Pfam" id="PF12838">
    <property type="entry name" value="Fer4_7"/>
    <property type="match status" value="1"/>
</dbReference>
<comment type="caution">
    <text evidence="5">The sequence shown here is derived from an EMBL/GenBank/DDBJ whole genome shotgun (WGS) entry which is preliminary data.</text>
</comment>
<gene>
    <name evidence="5" type="ORF">EFD62_10960</name>
</gene>
<feature type="domain" description="4Fe-4S ferredoxin-type" evidence="4">
    <location>
        <begin position="2"/>
        <end position="34"/>
    </location>
</feature>
<dbReference type="Pfam" id="PF04432">
    <property type="entry name" value="FrhB_FdhB_C"/>
    <property type="match status" value="1"/>
</dbReference>
<dbReference type="InterPro" id="IPR017900">
    <property type="entry name" value="4Fe4S_Fe_S_CS"/>
</dbReference>
<dbReference type="OrthoDB" id="430408at2"/>
<evidence type="ECO:0000259" key="4">
    <source>
        <dbReference type="PROSITE" id="PS51379"/>
    </source>
</evidence>
<dbReference type="Gene3D" id="3.30.70.20">
    <property type="match status" value="1"/>
</dbReference>
<protein>
    <submittedName>
        <fullName evidence="5">4Fe-4S dicluster domain-containing protein</fullName>
    </submittedName>
</protein>
<evidence type="ECO:0000256" key="1">
    <source>
        <dbReference type="ARBA" id="ARBA00022723"/>
    </source>
</evidence>
<dbReference type="Proteomes" id="UP000289166">
    <property type="component" value="Unassembled WGS sequence"/>
</dbReference>
<sequence length="388" mass="44470">MGKIMIDITNKKDCCGCSACAQRCPKKCITMKENFEGFLYPNINNAACISCGLCEKVCPIQNKEEKESFLGAYVAYANDLQLRERSSSGAIFSLCVERVLEMGGVVFGAAFDEDFAVQHIKIDKLEELWKLQGSKYLESCIGNSFNEAEQFLKQGRTVLFSGTCCQIEGLKHFLGCEYDNLFTIDVLCHGVPSPKVWKRYWSEKNKLYGKGQSVSFRDKENGWKQYDVKFTFENDKVYKESAYKNPYMKLFLNDICLRLSCHDCKFKSLNRLSDITLGDSWGIEKYKPHMDDDKGTSVVLIHSEKGRRLFDSCKEKMTFEEAEVDKILPPSADSRKSVLMHPKRDKFFSLLNRGVETEKLLQLLKPAIHVRIKRRIRSVLSKNSRENA</sequence>
<dbReference type="AlphaFoldDB" id="A0A4Q0I356"/>
<dbReference type="GO" id="GO:0051536">
    <property type="term" value="F:iron-sulfur cluster binding"/>
    <property type="evidence" value="ECO:0007669"/>
    <property type="project" value="UniProtKB-KW"/>
</dbReference>
<evidence type="ECO:0000313" key="6">
    <source>
        <dbReference type="Proteomes" id="UP000289166"/>
    </source>
</evidence>
<dbReference type="EMBL" id="RLII01000014">
    <property type="protein sequence ID" value="RXE58684.1"/>
    <property type="molecule type" value="Genomic_DNA"/>
</dbReference>
<keyword evidence="3" id="KW-0411">Iron-sulfur</keyword>
<name>A0A4Q0I356_9FIRM</name>
<keyword evidence="1" id="KW-0479">Metal-binding</keyword>
<keyword evidence="2" id="KW-0408">Iron</keyword>
<evidence type="ECO:0000313" key="5">
    <source>
        <dbReference type="EMBL" id="RXE58684.1"/>
    </source>
</evidence>
<dbReference type="SUPFAM" id="SSF54862">
    <property type="entry name" value="4Fe-4S ferredoxins"/>
    <property type="match status" value="1"/>
</dbReference>
<reference evidence="6" key="1">
    <citation type="submission" date="2018-11" db="EMBL/GenBank/DDBJ databases">
        <title>Genome sequencing of a novel mesophilic and cellulolytic organism within the genus Hungateiclostridium.</title>
        <authorList>
            <person name="Rettenmaier R."/>
            <person name="Liebl W."/>
            <person name="Zverlov V."/>
        </authorList>
    </citation>
    <scope>NUCLEOTIDE SEQUENCE [LARGE SCALE GENOMIC DNA]</scope>
    <source>
        <strain evidence="6">N2K1</strain>
    </source>
</reference>
<dbReference type="PROSITE" id="PS51379">
    <property type="entry name" value="4FE4S_FER_2"/>
    <property type="match status" value="2"/>
</dbReference>
<dbReference type="InterPro" id="IPR007525">
    <property type="entry name" value="FrhB_FdhB_C"/>
</dbReference>
<keyword evidence="6" id="KW-1185">Reference proteome</keyword>
<dbReference type="PANTHER" id="PTHR43193">
    <property type="match status" value="1"/>
</dbReference>